<reference evidence="1 2" key="1">
    <citation type="journal article" date="2014" name="BMC Genomics">
        <title>Comparative genome sequencing reveals chemotype-specific gene clusters in the toxigenic black mold Stachybotrys.</title>
        <authorList>
            <person name="Semeiks J."/>
            <person name="Borek D."/>
            <person name="Otwinowski Z."/>
            <person name="Grishin N.V."/>
        </authorList>
    </citation>
    <scope>NUCLEOTIDE SEQUENCE [LARGE SCALE GENOMIC DNA]</scope>
    <source>
        <strain evidence="2">CBS 109288 / IBT 7711</strain>
    </source>
</reference>
<organism evidence="1 2">
    <name type="scientific">Stachybotrys chartarum (strain CBS 109288 / IBT 7711)</name>
    <name type="common">Toxic black mold</name>
    <name type="synonym">Stilbospora chartarum</name>
    <dbReference type="NCBI Taxonomy" id="1280523"/>
    <lineage>
        <taxon>Eukaryota</taxon>
        <taxon>Fungi</taxon>
        <taxon>Dikarya</taxon>
        <taxon>Ascomycota</taxon>
        <taxon>Pezizomycotina</taxon>
        <taxon>Sordariomycetes</taxon>
        <taxon>Hypocreomycetidae</taxon>
        <taxon>Hypocreales</taxon>
        <taxon>Stachybotryaceae</taxon>
        <taxon>Stachybotrys</taxon>
    </lineage>
</organism>
<dbReference type="Proteomes" id="UP000028045">
    <property type="component" value="Unassembled WGS sequence"/>
</dbReference>
<name>A0A084B0Y1_STACB</name>
<protein>
    <recommendedName>
        <fullName evidence="3">Transcription factor domain-containing protein</fullName>
    </recommendedName>
</protein>
<evidence type="ECO:0000313" key="1">
    <source>
        <dbReference type="EMBL" id="KEY71210.1"/>
    </source>
</evidence>
<gene>
    <name evidence="1" type="ORF">S7711_02321</name>
</gene>
<keyword evidence="2" id="KW-1185">Reference proteome</keyword>
<dbReference type="OrthoDB" id="5419315at2759"/>
<evidence type="ECO:0008006" key="3">
    <source>
        <dbReference type="Google" id="ProtNLM"/>
    </source>
</evidence>
<accession>A0A084B0Y1</accession>
<dbReference type="HOGENOM" id="CLU_029465_1_0_1"/>
<sequence length="537" mass="60819">MLFCESTRAYPCLRGTLWWADRTTILSVNCKTSRRRCEYTSPEIPLRERKSTVNSALLPGVLQPWHVGDSQEHIRQALPTVPKVTIGPPLDLDTFSVSMPYKSIELLLYFDRTTETLNCVVHEPDVLRGTLLIAGLHYSWNVGSLKGFAPTHFFHTIETMRTVNNLLKQPDMRGISAATLRHISTLCIVEACLGNLDAADTHIKGLFTFMQSRNVSFCSPQSVEEEMANRYMLINTGFVNGLRGRIADSDATYTSSNPYTARSLSPLKVKSEVAYRKIKQGHSEEPGGLDHRLSSLPLIPLFFIMPSSSTVFREIGARPILNMIGEVTELAEARFYPEETIQAKKLWNGGAPTRLFRSFFDAHMESMTPPPENKQEGEPPLLSTWTSLVAVTMLFMHDLLSILNAGEPMEPRLEEYIIRLVMEDVSRNRMSLCRWDRQHRRLWFWKCFISAFSLTAVGALASNPSLTRMRQDFEMCIKEWSKMEGVADWSDARAALVEMAWPTCLLREEEAEGVWKSAMGYKDEVPNGILDGGRTKH</sequence>
<dbReference type="AlphaFoldDB" id="A0A084B0Y1"/>
<proteinExistence type="predicted"/>
<dbReference type="EMBL" id="KL648338">
    <property type="protein sequence ID" value="KEY71210.1"/>
    <property type="molecule type" value="Genomic_DNA"/>
</dbReference>
<evidence type="ECO:0000313" key="2">
    <source>
        <dbReference type="Proteomes" id="UP000028045"/>
    </source>
</evidence>